<sequence>MKLDLDNILYIMMYMVFLLSVIGSIAYFCKKIYCKLKYILIKNIFLNRFIYSKELIPKQYVSFIKYDIWRYSSLF</sequence>
<comment type="caution">
    <text evidence="1">The sequence shown here is derived from an EMBL/GenBank/DDBJ whole genome shotgun (WGS) entry which is preliminary data.</text>
</comment>
<keyword evidence="2" id="KW-1185">Reference proteome</keyword>
<proteinExistence type="predicted"/>
<dbReference type="EMBL" id="NOJY02000037">
    <property type="protein sequence ID" value="RDY26046.1"/>
    <property type="molecule type" value="Genomic_DNA"/>
</dbReference>
<organism evidence="1 2">
    <name type="scientific">Romboutsia weinsteinii</name>
    <dbReference type="NCBI Taxonomy" id="2020949"/>
    <lineage>
        <taxon>Bacteria</taxon>
        <taxon>Bacillati</taxon>
        <taxon>Bacillota</taxon>
        <taxon>Clostridia</taxon>
        <taxon>Peptostreptococcales</taxon>
        <taxon>Peptostreptococcaceae</taxon>
        <taxon>Romboutsia</taxon>
    </lineage>
</organism>
<evidence type="ECO:0000313" key="2">
    <source>
        <dbReference type="Proteomes" id="UP000215694"/>
    </source>
</evidence>
<accession>A0A371J050</accession>
<gene>
    <name evidence="1" type="ORF">CHL78_015300</name>
</gene>
<protein>
    <submittedName>
        <fullName evidence="1">Uncharacterized protein</fullName>
    </submittedName>
</protein>
<dbReference type="AlphaFoldDB" id="A0A371J050"/>
<reference evidence="1 2" key="1">
    <citation type="journal article" date="2017" name="Genome Announc.">
        <title>Draft Genome Sequence of Romboutsia weinsteinii sp. nov. Strain CCRI-19649(T) Isolated from Surface Water.</title>
        <authorList>
            <person name="Maheux A.F."/>
            <person name="Boudreau D.K."/>
            <person name="Berube E."/>
            <person name="Boissinot M."/>
            <person name="Cantin P."/>
            <person name="Raymond F."/>
            <person name="Corbeil J."/>
            <person name="Omar R.F."/>
            <person name="Bergeron M.G."/>
        </authorList>
    </citation>
    <scope>NUCLEOTIDE SEQUENCE [LARGE SCALE GENOMIC DNA]</scope>
    <source>
        <strain evidence="1 2">CCRI-19649</strain>
    </source>
</reference>
<name>A0A371J050_9FIRM</name>
<evidence type="ECO:0000313" key="1">
    <source>
        <dbReference type="EMBL" id="RDY26046.1"/>
    </source>
</evidence>
<dbReference type="Proteomes" id="UP000215694">
    <property type="component" value="Unassembled WGS sequence"/>
</dbReference>